<reference evidence="2 3" key="1">
    <citation type="journal article" date="2019" name="Int. J. Syst. Evol. Microbiol.">
        <title>The Global Catalogue of Microorganisms (GCM) 10K type strain sequencing project: providing services to taxonomists for standard genome sequencing and annotation.</title>
        <authorList>
            <consortium name="The Broad Institute Genomics Platform"/>
            <consortium name="The Broad Institute Genome Sequencing Center for Infectious Disease"/>
            <person name="Wu L."/>
            <person name="Ma J."/>
        </authorList>
    </citation>
    <scope>NUCLEOTIDE SEQUENCE [LARGE SCALE GENOMIC DNA]</scope>
    <source>
        <strain evidence="2 3">JCM 14303</strain>
    </source>
</reference>
<accession>A0ABN2AKC2</accession>
<protein>
    <submittedName>
        <fullName evidence="2">GNAT family N-acetyltransferase</fullName>
    </submittedName>
</protein>
<name>A0ABN2AKC2_9ACTN</name>
<dbReference type="CDD" id="cd04301">
    <property type="entry name" value="NAT_SF"/>
    <property type="match status" value="1"/>
</dbReference>
<dbReference type="SUPFAM" id="SSF55729">
    <property type="entry name" value="Acyl-CoA N-acyltransferases (Nat)"/>
    <property type="match status" value="1"/>
</dbReference>
<keyword evidence="3" id="KW-1185">Reference proteome</keyword>
<evidence type="ECO:0000313" key="2">
    <source>
        <dbReference type="EMBL" id="GAA1519411.1"/>
    </source>
</evidence>
<dbReference type="InterPro" id="IPR016181">
    <property type="entry name" value="Acyl_CoA_acyltransferase"/>
</dbReference>
<proteinExistence type="predicted"/>
<dbReference type="Proteomes" id="UP001500363">
    <property type="component" value="Unassembled WGS sequence"/>
</dbReference>
<feature type="domain" description="N-acetyltransferase" evidence="1">
    <location>
        <begin position="118"/>
        <end position="265"/>
    </location>
</feature>
<dbReference type="InterPro" id="IPR000182">
    <property type="entry name" value="GNAT_dom"/>
</dbReference>
<evidence type="ECO:0000313" key="3">
    <source>
        <dbReference type="Proteomes" id="UP001500363"/>
    </source>
</evidence>
<evidence type="ECO:0000259" key="1">
    <source>
        <dbReference type="PROSITE" id="PS51186"/>
    </source>
</evidence>
<organism evidence="2 3">
    <name type="scientific">Kribbella lupini</name>
    <dbReference type="NCBI Taxonomy" id="291602"/>
    <lineage>
        <taxon>Bacteria</taxon>
        <taxon>Bacillati</taxon>
        <taxon>Actinomycetota</taxon>
        <taxon>Actinomycetes</taxon>
        <taxon>Propionibacteriales</taxon>
        <taxon>Kribbellaceae</taxon>
        <taxon>Kribbella</taxon>
    </lineage>
</organism>
<dbReference type="Pfam" id="PF00583">
    <property type="entry name" value="Acetyltransf_1"/>
    <property type="match status" value="1"/>
</dbReference>
<dbReference type="EMBL" id="BAAANC010000001">
    <property type="protein sequence ID" value="GAA1519411.1"/>
    <property type="molecule type" value="Genomic_DNA"/>
</dbReference>
<dbReference type="PROSITE" id="PS51186">
    <property type="entry name" value="GNAT"/>
    <property type="match status" value="1"/>
</dbReference>
<dbReference type="Gene3D" id="3.40.630.30">
    <property type="match status" value="1"/>
</dbReference>
<dbReference type="RefSeq" id="WP_344172202.1">
    <property type="nucleotide sequence ID" value="NZ_BAAANC010000001.1"/>
</dbReference>
<sequence length="265" mass="28489">MEITSLGYRTDLLLLALGGSEVSDAGSHVVVRTPANPTFWWGNFLLLPSAVGAGEVDGWLEIFRQTFPDAKHVAFGIDSVDGAAGDAGELAAAGLEVERSTVMSARSVVPPARPNTTSAYRFLSSDDDWEQLVGLTLASNPMDMEGYEDFVRRREAAHRAVVEAGHGQWFGAFDGDRLQASLGLLTDGSGVARFQDVQTHPDDRGQGIASTLVHTASTYGFDELKAETLVMVADPEYLAIRIYRALGFDGTETQVQLTKPPKAAE</sequence>
<gene>
    <name evidence="2" type="ORF">GCM10009741_19580</name>
</gene>
<comment type="caution">
    <text evidence="2">The sequence shown here is derived from an EMBL/GenBank/DDBJ whole genome shotgun (WGS) entry which is preliminary data.</text>
</comment>